<dbReference type="EMBL" id="SLXJ01000002">
    <property type="protein sequence ID" value="TCP18427.1"/>
    <property type="molecule type" value="Genomic_DNA"/>
</dbReference>
<keyword evidence="3" id="KW-1185">Reference proteome</keyword>
<feature type="chain" id="PRO_5020950255" evidence="1">
    <location>
        <begin position="19"/>
        <end position="77"/>
    </location>
</feature>
<feature type="signal peptide" evidence="1">
    <location>
        <begin position="1"/>
        <end position="18"/>
    </location>
</feature>
<sequence length="77" mass="9011">MRALIIVIPLLFSSWANAQIQASQICHADPEVTAYNYAGLWEKFEDGWICNYWQFLSEDEWEEVIIEEEGLEAEIDE</sequence>
<protein>
    <submittedName>
        <fullName evidence="2">Uncharacterized protein</fullName>
    </submittedName>
</protein>
<reference evidence="2 3" key="1">
    <citation type="submission" date="2019-03" db="EMBL/GenBank/DDBJ databases">
        <title>Genomic Encyclopedia of Type Strains, Phase IV (KMG-IV): sequencing the most valuable type-strain genomes for metagenomic binning, comparative biology and taxonomic classification.</title>
        <authorList>
            <person name="Goeker M."/>
        </authorList>
    </citation>
    <scope>NUCLEOTIDE SEQUENCE [LARGE SCALE GENOMIC DNA]</scope>
    <source>
        <strain evidence="2 3">DSM 16380</strain>
    </source>
</reference>
<accession>A0A4R2NBH0</accession>
<dbReference type="RefSeq" id="WP_132500682.1">
    <property type="nucleotide sequence ID" value="NZ_LVXA01000001.1"/>
</dbReference>
<evidence type="ECO:0000313" key="3">
    <source>
        <dbReference type="Proteomes" id="UP000295537"/>
    </source>
</evidence>
<dbReference type="Proteomes" id="UP000295537">
    <property type="component" value="Unassembled WGS sequence"/>
</dbReference>
<proteinExistence type="predicted"/>
<evidence type="ECO:0000256" key="1">
    <source>
        <dbReference type="SAM" id="SignalP"/>
    </source>
</evidence>
<evidence type="ECO:0000313" key="2">
    <source>
        <dbReference type="EMBL" id="TCP18427.1"/>
    </source>
</evidence>
<dbReference type="OrthoDB" id="5679190at2"/>
<comment type="caution">
    <text evidence="2">The sequence shown here is derived from an EMBL/GenBank/DDBJ whole genome shotgun (WGS) entry which is preliminary data.</text>
</comment>
<name>A0A4R2NBH0_9PAST</name>
<gene>
    <name evidence="2" type="ORF">EV693_102106</name>
</gene>
<keyword evidence="1" id="KW-0732">Signal</keyword>
<organism evidence="2 3">
    <name type="scientific">Nicoletella semolina</name>
    <dbReference type="NCBI Taxonomy" id="271160"/>
    <lineage>
        <taxon>Bacteria</taxon>
        <taxon>Pseudomonadati</taxon>
        <taxon>Pseudomonadota</taxon>
        <taxon>Gammaproteobacteria</taxon>
        <taxon>Pasteurellales</taxon>
        <taxon>Pasteurellaceae</taxon>
        <taxon>Nicoletella</taxon>
    </lineage>
</organism>
<dbReference type="AlphaFoldDB" id="A0A4R2NBH0"/>